<accession>A0A2Z3NCJ7</accession>
<sequence>MAKQTKICACGHTVPIDFDQEQIELTGKVSDLNMLDPISYKAEATELYKGIELYYYYEEDTLKFIDDGSAPKAKFKNLCESCLLETLQTDEPHYGDGVYLTQHKQLFDNATHEEVKKSHGISYRKHRATYVCLDESVFRKIYKTGGVVRSCKHTVQTIGDKKMVSVDDGVLFQLYLDW</sequence>
<evidence type="ECO:0000313" key="1">
    <source>
        <dbReference type="EMBL" id="AWO76588.1"/>
    </source>
</evidence>
<protein>
    <submittedName>
        <fullName evidence="1">Uncharacterized protein</fullName>
    </submittedName>
</protein>
<proteinExistence type="predicted"/>
<dbReference type="AlphaFoldDB" id="A0A2Z3NCJ7"/>
<name>A0A2Z3NCJ7_GEOTH</name>
<geneLocation type="plasmid" evidence="1 2">
    <name>unnamed_3</name>
</geneLocation>
<reference evidence="2" key="1">
    <citation type="submission" date="2018-02" db="EMBL/GenBank/DDBJ databases">
        <title>The complete genome of bacterial strain SGAirxxxx.</title>
        <authorList>
            <person name="Schuster S.C."/>
        </authorList>
    </citation>
    <scope>NUCLEOTIDE SEQUENCE [LARGE SCALE GENOMIC DNA]</scope>
    <source>
        <strain evidence="2">SGAir0734</strain>
        <plasmid evidence="2">Plasmid unnamed_3</plasmid>
    </source>
</reference>
<dbReference type="EMBL" id="CP027305">
    <property type="protein sequence ID" value="AWO76588.1"/>
    <property type="molecule type" value="Genomic_DNA"/>
</dbReference>
<evidence type="ECO:0000313" key="2">
    <source>
        <dbReference type="Proteomes" id="UP000246996"/>
    </source>
</evidence>
<dbReference type="RefSeq" id="WP_011229485.1">
    <property type="nucleotide sequence ID" value="NZ_CP027305.2"/>
</dbReference>
<organism evidence="1 2">
    <name type="scientific">Geobacillus thermoleovorans</name>
    <name type="common">Bacillus thermoleovorans</name>
    <dbReference type="NCBI Taxonomy" id="33941"/>
    <lineage>
        <taxon>Bacteria</taxon>
        <taxon>Bacillati</taxon>
        <taxon>Bacillota</taxon>
        <taxon>Bacilli</taxon>
        <taxon>Bacillales</taxon>
        <taxon>Anoxybacillaceae</taxon>
        <taxon>Geobacillus</taxon>
        <taxon>Geobacillus thermoleovorans group</taxon>
    </lineage>
</organism>
<gene>
    <name evidence="1" type="ORF">C1N76_19040</name>
</gene>
<dbReference type="Proteomes" id="UP000246996">
    <property type="component" value="Plasmid unnamed_3"/>
</dbReference>
<keyword evidence="1" id="KW-0614">Plasmid</keyword>